<keyword evidence="2" id="KW-1185">Reference proteome</keyword>
<name>A0A0G4PRS6_PENC3</name>
<proteinExistence type="predicted"/>
<gene>
    <name evidence="1" type="ORF">PCAMFM013_S033g000050</name>
</gene>
<evidence type="ECO:0000313" key="2">
    <source>
        <dbReference type="Proteomes" id="UP000053732"/>
    </source>
</evidence>
<protein>
    <submittedName>
        <fullName evidence="1">Str. FM013</fullName>
    </submittedName>
</protein>
<accession>A0A0G4PRS6</accession>
<dbReference type="AlphaFoldDB" id="A0A0G4PRS6"/>
<dbReference type="Proteomes" id="UP000053732">
    <property type="component" value="Unassembled WGS sequence"/>
</dbReference>
<organism evidence="1 2">
    <name type="scientific">Penicillium camemberti (strain FM 013)</name>
    <dbReference type="NCBI Taxonomy" id="1429867"/>
    <lineage>
        <taxon>Eukaryota</taxon>
        <taxon>Fungi</taxon>
        <taxon>Dikarya</taxon>
        <taxon>Ascomycota</taxon>
        <taxon>Pezizomycotina</taxon>
        <taxon>Eurotiomycetes</taxon>
        <taxon>Eurotiomycetidae</taxon>
        <taxon>Eurotiales</taxon>
        <taxon>Aspergillaceae</taxon>
        <taxon>Penicillium</taxon>
    </lineage>
</organism>
<sequence length="66" mass="7631">MTQRDFSIGLSSEGGAISSNQRTMYRRFLVKSGQRMNILGWNKVELRITNGLRDLYTVEPPAYHRL</sequence>
<evidence type="ECO:0000313" key="1">
    <source>
        <dbReference type="EMBL" id="CRL29130.1"/>
    </source>
</evidence>
<reference evidence="1 2" key="1">
    <citation type="journal article" date="2014" name="Nat. Commun.">
        <title>Multiple recent horizontal transfers of a large genomic region in cheese making fungi.</title>
        <authorList>
            <person name="Cheeseman K."/>
            <person name="Ropars J."/>
            <person name="Renault P."/>
            <person name="Dupont J."/>
            <person name="Gouzy J."/>
            <person name="Branca A."/>
            <person name="Abraham A.L."/>
            <person name="Ceppi M."/>
            <person name="Conseiller E."/>
            <person name="Debuchy R."/>
            <person name="Malagnac F."/>
            <person name="Goarin A."/>
            <person name="Silar P."/>
            <person name="Lacoste S."/>
            <person name="Sallet E."/>
            <person name="Bensimon A."/>
            <person name="Giraud T."/>
            <person name="Brygoo Y."/>
        </authorList>
    </citation>
    <scope>NUCLEOTIDE SEQUENCE [LARGE SCALE GENOMIC DNA]</scope>
    <source>
        <strain evidence="2">FM 013</strain>
    </source>
</reference>
<dbReference type="EMBL" id="HG793166">
    <property type="protein sequence ID" value="CRL29130.1"/>
    <property type="molecule type" value="Genomic_DNA"/>
</dbReference>